<dbReference type="InterPro" id="IPR032675">
    <property type="entry name" value="LRR_dom_sf"/>
</dbReference>
<dbReference type="AlphaFoldDB" id="A0A7G9SCJ8"/>
<evidence type="ECO:0000313" key="1">
    <source>
        <dbReference type="EMBL" id="QNN65573.1"/>
    </source>
</evidence>
<dbReference type="KEGG" id="srhi:H9L12_03050"/>
<reference evidence="1 2" key="1">
    <citation type="submission" date="2020-08" db="EMBL/GenBank/DDBJ databases">
        <title>Genome sequence of Sphingomonas rhizophila KACC 19189T.</title>
        <authorList>
            <person name="Hyun D.-W."/>
            <person name="Bae J.-W."/>
        </authorList>
    </citation>
    <scope>NUCLEOTIDE SEQUENCE [LARGE SCALE GENOMIC DNA]</scope>
    <source>
        <strain evidence="1 2">KACC 19189</strain>
    </source>
</reference>
<dbReference type="Proteomes" id="UP000515955">
    <property type="component" value="Chromosome"/>
</dbReference>
<dbReference type="SUPFAM" id="SSF52058">
    <property type="entry name" value="L domain-like"/>
    <property type="match status" value="1"/>
</dbReference>
<proteinExistence type="predicted"/>
<name>A0A7G9SCJ8_9SPHN</name>
<sequence>MDFPPTLDSALNDRFRGHVDRDWTEWRDHFHESATDVPSDAPNAWVIRKKFNYRGIGGRQALRHLIAGNVDQPFLEEIAHLVGLRRLELESPVVAKDLAPLTGLRNLTFLSIDSPRTIDDFAPILQIPTLRTLLITNAKKMSSLDWLRDAHHLEVIGIEGGMYSTYTIPSIAPLAGLRSLRAFLAVSTLLADKDLAPLAQCPRLEYLRTARFAPRQEFEALGASRPDLVCHWLRPGMWR</sequence>
<accession>A0A7G9SCJ8</accession>
<evidence type="ECO:0000313" key="2">
    <source>
        <dbReference type="Proteomes" id="UP000515955"/>
    </source>
</evidence>
<protein>
    <recommendedName>
        <fullName evidence="3">Leucine-rich repeat domain-containing protein</fullName>
    </recommendedName>
</protein>
<organism evidence="1 2">
    <name type="scientific">Sphingomonas rhizophila</name>
    <dbReference type="NCBI Taxonomy" id="2071607"/>
    <lineage>
        <taxon>Bacteria</taxon>
        <taxon>Pseudomonadati</taxon>
        <taxon>Pseudomonadota</taxon>
        <taxon>Alphaproteobacteria</taxon>
        <taxon>Sphingomonadales</taxon>
        <taxon>Sphingomonadaceae</taxon>
        <taxon>Sphingomonas</taxon>
    </lineage>
</organism>
<evidence type="ECO:0008006" key="3">
    <source>
        <dbReference type="Google" id="ProtNLM"/>
    </source>
</evidence>
<dbReference type="RefSeq" id="WP_187542564.1">
    <property type="nucleotide sequence ID" value="NZ_CP060717.1"/>
</dbReference>
<gene>
    <name evidence="1" type="ORF">H9L12_03050</name>
</gene>
<dbReference type="EMBL" id="CP060717">
    <property type="protein sequence ID" value="QNN65573.1"/>
    <property type="molecule type" value="Genomic_DNA"/>
</dbReference>
<dbReference type="Gene3D" id="3.80.10.10">
    <property type="entry name" value="Ribonuclease Inhibitor"/>
    <property type="match status" value="1"/>
</dbReference>
<keyword evidence="2" id="KW-1185">Reference proteome</keyword>